<dbReference type="Proteomes" id="UP000257479">
    <property type="component" value="Unassembled WGS sequence"/>
</dbReference>
<keyword evidence="3" id="KW-1185">Reference proteome</keyword>
<proteinExistence type="predicted"/>
<reference evidence="2 3" key="1">
    <citation type="submission" date="2015-02" db="EMBL/GenBank/DDBJ databases">
        <title>Draft genome sequences of ten Microbacterium spp. with emphasis on heavy metal contaminated environments.</title>
        <authorList>
            <person name="Corretto E."/>
        </authorList>
    </citation>
    <scope>NUCLEOTIDE SEQUENCE [LARGE SCALE GENOMIC DNA]</scope>
    <source>
        <strain evidence="2 3">DSM 18659</strain>
    </source>
</reference>
<sequence>MTLTSLLPTPRDSLPAPLACDAWPARTHATTRDVVIAGVSVLRYADLCGTPCVTTAPAIVPLSGGVPSATASTSVLVAAVTGCDDGMLRLDARLDELAPCWAEARLLGRISHAAERRWRLGACTVVLPADLGVGDVVALPCPGAVGLGEIRPR</sequence>
<dbReference type="Proteomes" id="UP000033451">
    <property type="component" value="Unassembled WGS sequence"/>
</dbReference>
<dbReference type="STRING" id="400772.RR49_02058"/>
<evidence type="ECO:0000313" key="1">
    <source>
        <dbReference type="EMBL" id="HAN25084.1"/>
    </source>
</evidence>
<gene>
    <name evidence="1" type="ORF">DCP95_11005</name>
    <name evidence="2" type="ORF">RR49_02058</name>
</gene>
<evidence type="ECO:0000313" key="3">
    <source>
        <dbReference type="Proteomes" id="UP000033451"/>
    </source>
</evidence>
<dbReference type="OrthoDB" id="4578191at2"/>
<name>A0A0F0LXA1_9MICO</name>
<accession>A0A0F0LXA1</accession>
<protein>
    <submittedName>
        <fullName evidence="2">Uncharacterized protein</fullName>
    </submittedName>
</protein>
<organism evidence="2 3">
    <name type="scientific">Microbacterium ginsengisoli</name>
    <dbReference type="NCBI Taxonomy" id="400772"/>
    <lineage>
        <taxon>Bacteria</taxon>
        <taxon>Bacillati</taxon>
        <taxon>Actinomycetota</taxon>
        <taxon>Actinomycetes</taxon>
        <taxon>Micrococcales</taxon>
        <taxon>Microbacteriaceae</taxon>
        <taxon>Microbacterium</taxon>
    </lineage>
</organism>
<comment type="caution">
    <text evidence="2">The sequence shown here is derived from an EMBL/GenBank/DDBJ whole genome shotgun (WGS) entry which is preliminary data.</text>
</comment>
<dbReference type="PATRIC" id="fig|400772.4.peg.2072"/>
<dbReference type="RefSeq" id="WP_048808976.1">
    <property type="nucleotide sequence ID" value="NZ_JYIY01000076.1"/>
</dbReference>
<evidence type="ECO:0000313" key="2">
    <source>
        <dbReference type="EMBL" id="KJL36011.1"/>
    </source>
</evidence>
<dbReference type="EMBL" id="JYIY01000076">
    <property type="protein sequence ID" value="KJL36011.1"/>
    <property type="molecule type" value="Genomic_DNA"/>
</dbReference>
<evidence type="ECO:0000313" key="4">
    <source>
        <dbReference type="Proteomes" id="UP000257479"/>
    </source>
</evidence>
<dbReference type="AlphaFoldDB" id="A0A0F0LXA1"/>
<reference evidence="1 4" key="2">
    <citation type="journal article" date="2018" name="Nat. Biotechnol.">
        <title>A standardized bacterial taxonomy based on genome phylogeny substantially revises the tree of life.</title>
        <authorList>
            <person name="Parks D.H."/>
            <person name="Chuvochina M."/>
            <person name="Waite D.W."/>
            <person name="Rinke C."/>
            <person name="Skarshewski A."/>
            <person name="Chaumeil P.A."/>
            <person name="Hugenholtz P."/>
        </authorList>
    </citation>
    <scope>NUCLEOTIDE SEQUENCE [LARGE SCALE GENOMIC DNA]</scope>
    <source>
        <strain evidence="1">UBA9152</strain>
    </source>
</reference>
<dbReference type="EMBL" id="DMNG01000187">
    <property type="protein sequence ID" value="HAN25084.1"/>
    <property type="molecule type" value="Genomic_DNA"/>
</dbReference>